<name>A0A2I0WCS6_9ASPA</name>
<protein>
    <submittedName>
        <fullName evidence="1">Uncharacterized protein</fullName>
    </submittedName>
</protein>
<reference evidence="1 2" key="2">
    <citation type="journal article" date="2017" name="Nature">
        <title>The Apostasia genome and the evolution of orchids.</title>
        <authorList>
            <person name="Zhang G.Q."/>
            <person name="Liu K.W."/>
            <person name="Li Z."/>
            <person name="Lohaus R."/>
            <person name="Hsiao Y.Y."/>
            <person name="Niu S.C."/>
            <person name="Wang J.Y."/>
            <person name="Lin Y.C."/>
            <person name="Xu Q."/>
            <person name="Chen L.J."/>
            <person name="Yoshida K."/>
            <person name="Fujiwara S."/>
            <person name="Wang Z.W."/>
            <person name="Zhang Y.Q."/>
            <person name="Mitsuda N."/>
            <person name="Wang M."/>
            <person name="Liu G.H."/>
            <person name="Pecoraro L."/>
            <person name="Huang H.X."/>
            <person name="Xiao X.J."/>
            <person name="Lin M."/>
            <person name="Wu X.Y."/>
            <person name="Wu W.L."/>
            <person name="Chen Y.Y."/>
            <person name="Chang S.B."/>
            <person name="Sakamoto S."/>
            <person name="Ohme-Takagi M."/>
            <person name="Yagi M."/>
            <person name="Zeng S.J."/>
            <person name="Shen C.Y."/>
            <person name="Yeh C.M."/>
            <person name="Luo Y.B."/>
            <person name="Tsai W.C."/>
            <person name="Van de Peer Y."/>
            <person name="Liu Z.J."/>
        </authorList>
    </citation>
    <scope>NUCLEOTIDE SEQUENCE [LARGE SCALE GENOMIC DNA]</scope>
    <source>
        <tissue evidence="1">The whole plant</tissue>
    </source>
</reference>
<dbReference type="AlphaFoldDB" id="A0A2I0WCS6"/>
<reference evidence="1 2" key="1">
    <citation type="journal article" date="2016" name="Sci. Rep.">
        <title>The Dendrobium catenatum Lindl. genome sequence provides insights into polysaccharide synthase, floral development and adaptive evolution.</title>
        <authorList>
            <person name="Zhang G.Q."/>
            <person name="Xu Q."/>
            <person name="Bian C."/>
            <person name="Tsai W.C."/>
            <person name="Yeh C.M."/>
            <person name="Liu K.W."/>
            <person name="Yoshida K."/>
            <person name="Zhang L.S."/>
            <person name="Chang S.B."/>
            <person name="Chen F."/>
            <person name="Shi Y."/>
            <person name="Su Y.Y."/>
            <person name="Zhang Y.Q."/>
            <person name="Chen L.J."/>
            <person name="Yin Y."/>
            <person name="Lin M."/>
            <person name="Huang H."/>
            <person name="Deng H."/>
            <person name="Wang Z.W."/>
            <person name="Zhu S.L."/>
            <person name="Zhao X."/>
            <person name="Deng C."/>
            <person name="Niu S.C."/>
            <person name="Huang J."/>
            <person name="Wang M."/>
            <person name="Liu G.H."/>
            <person name="Yang H.J."/>
            <person name="Xiao X.J."/>
            <person name="Hsiao Y.Y."/>
            <person name="Wu W.L."/>
            <person name="Chen Y.Y."/>
            <person name="Mitsuda N."/>
            <person name="Ohme-Takagi M."/>
            <person name="Luo Y.B."/>
            <person name="Van de Peer Y."/>
            <person name="Liu Z.J."/>
        </authorList>
    </citation>
    <scope>NUCLEOTIDE SEQUENCE [LARGE SCALE GENOMIC DNA]</scope>
    <source>
        <tissue evidence="1">The whole plant</tissue>
    </source>
</reference>
<proteinExistence type="predicted"/>
<dbReference type="EMBL" id="KZ502743">
    <property type="protein sequence ID" value="PKU73465.1"/>
    <property type="molecule type" value="Genomic_DNA"/>
</dbReference>
<dbReference type="Proteomes" id="UP000233837">
    <property type="component" value="Unassembled WGS sequence"/>
</dbReference>
<keyword evidence="2" id="KW-1185">Reference proteome</keyword>
<dbReference type="PANTHER" id="PTHR47718:SF17">
    <property type="entry name" value="PROTEIN FAR1-RELATED SEQUENCE 5-LIKE"/>
    <property type="match status" value="1"/>
</dbReference>
<accession>A0A2I0WCS6</accession>
<sequence>MSEAGIRTIDTFTYLSDEVGGVGNLGFTKQNVYNYIQKERRAKIETGDTNSLIKLFKERAIDDNMFAWDVQTDEDDYLLNFF</sequence>
<dbReference type="PANTHER" id="PTHR47718">
    <property type="entry name" value="OS01G0519700 PROTEIN"/>
    <property type="match status" value="1"/>
</dbReference>
<gene>
    <name evidence="1" type="ORF">MA16_Dca024990</name>
</gene>
<organism evidence="1 2">
    <name type="scientific">Dendrobium catenatum</name>
    <dbReference type="NCBI Taxonomy" id="906689"/>
    <lineage>
        <taxon>Eukaryota</taxon>
        <taxon>Viridiplantae</taxon>
        <taxon>Streptophyta</taxon>
        <taxon>Embryophyta</taxon>
        <taxon>Tracheophyta</taxon>
        <taxon>Spermatophyta</taxon>
        <taxon>Magnoliopsida</taxon>
        <taxon>Liliopsida</taxon>
        <taxon>Asparagales</taxon>
        <taxon>Orchidaceae</taxon>
        <taxon>Epidendroideae</taxon>
        <taxon>Malaxideae</taxon>
        <taxon>Dendrobiinae</taxon>
        <taxon>Dendrobium</taxon>
    </lineage>
</organism>
<evidence type="ECO:0000313" key="2">
    <source>
        <dbReference type="Proteomes" id="UP000233837"/>
    </source>
</evidence>
<evidence type="ECO:0000313" key="1">
    <source>
        <dbReference type="EMBL" id="PKU73465.1"/>
    </source>
</evidence>